<organism evidence="2 3">
    <name type="scientific">Thermoproteus uzoniensis (strain 768-20)</name>
    <dbReference type="NCBI Taxonomy" id="999630"/>
    <lineage>
        <taxon>Archaea</taxon>
        <taxon>Thermoproteota</taxon>
        <taxon>Thermoprotei</taxon>
        <taxon>Thermoproteales</taxon>
        <taxon>Thermoproteaceae</taxon>
        <taxon>Thermoproteus</taxon>
    </lineage>
</organism>
<dbReference type="SUPFAM" id="SSF53335">
    <property type="entry name" value="S-adenosyl-L-methionine-dependent methyltransferases"/>
    <property type="match status" value="1"/>
</dbReference>
<dbReference type="KEGG" id="tuz:TUZN_1560"/>
<dbReference type="InterPro" id="IPR029063">
    <property type="entry name" value="SAM-dependent_MTases_sf"/>
</dbReference>
<keyword evidence="1" id="KW-0472">Membrane</keyword>
<protein>
    <submittedName>
        <fullName evidence="2">Uncharacterized protein</fullName>
    </submittedName>
</protein>
<dbReference type="STRING" id="999630.TUZN_1560"/>
<dbReference type="EMBL" id="CP002590">
    <property type="protein sequence ID" value="AEA13028.1"/>
    <property type="molecule type" value="Genomic_DNA"/>
</dbReference>
<name>F2L2I0_THEU7</name>
<reference key="2">
    <citation type="submission" date="2011-03" db="EMBL/GenBank/DDBJ databases">
        <title>Complete genome sequence of the thermoacidophilic crenarchaeon Thermoproteus uzoniensis 768-20.</title>
        <authorList>
            <person name="Mardanov A.V."/>
            <person name="Gumerov V.M."/>
            <person name="Beletsky A.V."/>
            <person name="Prokofeva M.I."/>
            <person name="Bonch-Osmolovskaya E.A."/>
            <person name="Ravin N.V."/>
            <person name="Skryabin K.G."/>
        </authorList>
    </citation>
    <scope>NUCLEOTIDE SEQUENCE</scope>
    <source>
        <strain>768-20</strain>
    </source>
</reference>
<sequence>MADAALPLAMANVFILLLDAARMFKSAVVLDLFSGIGGFLAAMAYYLRAAPAQVCTPFLLSGRPGGTGPRVAGGSRGGAALRIGAAPSADAYLNTASPPGALAGGGAGTNWPMGA</sequence>
<dbReference type="Proteomes" id="UP000008138">
    <property type="component" value="Chromosome"/>
</dbReference>
<dbReference type="AlphaFoldDB" id="F2L2I0"/>
<evidence type="ECO:0000313" key="2">
    <source>
        <dbReference type="EMBL" id="AEA13028.1"/>
    </source>
</evidence>
<keyword evidence="3" id="KW-1185">Reference proteome</keyword>
<keyword evidence="1" id="KW-1133">Transmembrane helix</keyword>
<evidence type="ECO:0000313" key="3">
    <source>
        <dbReference type="Proteomes" id="UP000008138"/>
    </source>
</evidence>
<accession>F2L2I0</accession>
<feature type="transmembrane region" description="Helical" evidence="1">
    <location>
        <begin position="28"/>
        <end position="47"/>
    </location>
</feature>
<gene>
    <name evidence="2" type="ordered locus">TUZN_1560</name>
</gene>
<dbReference type="HOGENOM" id="CLU_2103650_0_0_2"/>
<evidence type="ECO:0000256" key="1">
    <source>
        <dbReference type="SAM" id="Phobius"/>
    </source>
</evidence>
<proteinExistence type="predicted"/>
<reference evidence="2 3" key="1">
    <citation type="journal article" date="2011" name="J. Bacteriol.">
        <title>Complete genome sequence of the thermoacidophilic crenarchaeon Thermoproteus uzoniensis 768-20.</title>
        <authorList>
            <person name="Mardanov A.V."/>
            <person name="Gumerov V.M."/>
            <person name="Beletsky A.V."/>
            <person name="Prokofeva M.I."/>
            <person name="Bonch-Osmolovskaya E.A."/>
            <person name="Ravin N.V."/>
            <person name="Skryabin K.G."/>
        </authorList>
    </citation>
    <scope>NUCLEOTIDE SEQUENCE [LARGE SCALE GENOMIC DNA]</scope>
    <source>
        <strain evidence="2 3">768-20</strain>
    </source>
</reference>
<keyword evidence="1" id="KW-0812">Transmembrane</keyword>